<sequence length="170" mass="18299">MAAATNATPSLKSANTTADVSPGRSISLNNDLNGLIHRADRWVDGSDLESCAFRLVARALTDKITDNLMSRLTLNNLHKSHEVAKQQPSLIHGLTHRMAKEAAKESHSSPSVILGFTSSDAALQALDLSKQPSQVAKIRPSMLKRVQTSPGKLDSHFDDYSRLAMALGGN</sequence>
<evidence type="ECO:0000313" key="2">
    <source>
        <dbReference type="EMBL" id="CAJ0586641.1"/>
    </source>
</evidence>
<protein>
    <submittedName>
        <fullName evidence="2">Uncharacterized protein</fullName>
    </submittedName>
</protein>
<feature type="region of interest" description="Disordered" evidence="1">
    <location>
        <begin position="1"/>
        <end position="24"/>
    </location>
</feature>
<keyword evidence="3" id="KW-1185">Reference proteome</keyword>
<proteinExistence type="predicted"/>
<dbReference type="Proteomes" id="UP001177023">
    <property type="component" value="Unassembled WGS sequence"/>
</dbReference>
<name>A0AA36GBX5_9BILA</name>
<organism evidence="2 3">
    <name type="scientific">Mesorhabditis spiculigera</name>
    <dbReference type="NCBI Taxonomy" id="96644"/>
    <lineage>
        <taxon>Eukaryota</taxon>
        <taxon>Metazoa</taxon>
        <taxon>Ecdysozoa</taxon>
        <taxon>Nematoda</taxon>
        <taxon>Chromadorea</taxon>
        <taxon>Rhabditida</taxon>
        <taxon>Rhabditina</taxon>
        <taxon>Rhabditomorpha</taxon>
        <taxon>Rhabditoidea</taxon>
        <taxon>Rhabditidae</taxon>
        <taxon>Mesorhabditinae</taxon>
        <taxon>Mesorhabditis</taxon>
    </lineage>
</organism>
<gene>
    <name evidence="2" type="ORF">MSPICULIGERA_LOCUS24637</name>
</gene>
<evidence type="ECO:0000256" key="1">
    <source>
        <dbReference type="SAM" id="MobiDB-lite"/>
    </source>
</evidence>
<feature type="non-terminal residue" evidence="2">
    <location>
        <position position="170"/>
    </location>
</feature>
<comment type="caution">
    <text evidence="2">The sequence shown here is derived from an EMBL/GenBank/DDBJ whole genome shotgun (WGS) entry which is preliminary data.</text>
</comment>
<reference evidence="2" key="1">
    <citation type="submission" date="2023-06" db="EMBL/GenBank/DDBJ databases">
        <authorList>
            <person name="Delattre M."/>
        </authorList>
    </citation>
    <scope>NUCLEOTIDE SEQUENCE</scope>
    <source>
        <strain evidence="2">AF72</strain>
    </source>
</reference>
<accession>A0AA36GBX5</accession>
<evidence type="ECO:0000313" key="3">
    <source>
        <dbReference type="Proteomes" id="UP001177023"/>
    </source>
</evidence>
<dbReference type="EMBL" id="CATQJA010002709">
    <property type="protein sequence ID" value="CAJ0586641.1"/>
    <property type="molecule type" value="Genomic_DNA"/>
</dbReference>
<dbReference type="AlphaFoldDB" id="A0AA36GBX5"/>